<feature type="region of interest" description="Disordered" evidence="1">
    <location>
        <begin position="63"/>
        <end position="82"/>
    </location>
</feature>
<feature type="transmembrane region" description="Helical" evidence="2">
    <location>
        <begin position="35"/>
        <end position="57"/>
    </location>
</feature>
<sequence>MFATLGVILIVAGAIVAFGVDTAVDGLDLEAIGYILMAGGVLALVVAAIQAAGFMSMSSRRMRSERHVSPDGQHVVEESQVR</sequence>
<accession>A0A6C7E6Z9</accession>
<keyword evidence="2" id="KW-0812">Transmembrane</keyword>
<evidence type="ECO:0000313" key="5">
    <source>
        <dbReference type="Proteomes" id="UP000011863"/>
    </source>
</evidence>
<protein>
    <recommendedName>
        <fullName evidence="3">DUF6458 domain-containing protein</fullName>
    </recommendedName>
</protein>
<evidence type="ECO:0000259" key="3">
    <source>
        <dbReference type="Pfam" id="PF20059"/>
    </source>
</evidence>
<dbReference type="AlphaFoldDB" id="A0A6C7E6Z9"/>
<reference evidence="4 5" key="1">
    <citation type="journal article" date="2013" name="Int. J. Syst. Evol. Microbiol.">
        <title>Ilumatobacter nonamiense sp. nov. and Ilumatobacter coccineum sp. nov., isolated from seashore sand.</title>
        <authorList>
            <person name="Matsumoto A."/>
            <person name="Kasai H."/>
            <person name="Matsuo Y."/>
            <person name="Shizuri Y."/>
            <person name="Ichikawa N."/>
            <person name="Fujita N."/>
            <person name="Omura S."/>
            <person name="Takahashi Y."/>
        </authorList>
    </citation>
    <scope>NUCLEOTIDE SEQUENCE [LARGE SCALE GENOMIC DNA]</scope>
    <source>
        <strain evidence="5">NBRC 103263 / KCTC 29153 / YM16-304</strain>
    </source>
</reference>
<keyword evidence="2" id="KW-0472">Membrane</keyword>
<dbReference type="RefSeq" id="WP_015440193.1">
    <property type="nucleotide sequence ID" value="NC_020520.1"/>
</dbReference>
<name>A0A6C7E6Z9_ILUCY</name>
<dbReference type="Pfam" id="PF20059">
    <property type="entry name" value="DUF6458"/>
    <property type="match status" value="1"/>
</dbReference>
<evidence type="ECO:0000256" key="2">
    <source>
        <dbReference type="SAM" id="Phobius"/>
    </source>
</evidence>
<proteinExistence type="predicted"/>
<dbReference type="OrthoDB" id="4775046at2"/>
<dbReference type="EMBL" id="AP012057">
    <property type="protein sequence ID" value="BAN00945.1"/>
    <property type="molecule type" value="Genomic_DNA"/>
</dbReference>
<gene>
    <name evidence="4" type="ORF">YM304_06310</name>
</gene>
<keyword evidence="5" id="KW-1185">Reference proteome</keyword>
<dbReference type="InterPro" id="IPR045597">
    <property type="entry name" value="DUF6458"/>
</dbReference>
<evidence type="ECO:0000313" key="4">
    <source>
        <dbReference type="EMBL" id="BAN00945.1"/>
    </source>
</evidence>
<dbReference type="Proteomes" id="UP000011863">
    <property type="component" value="Chromosome"/>
</dbReference>
<dbReference type="KEGG" id="aym:YM304_06310"/>
<organism evidence="4 5">
    <name type="scientific">Ilumatobacter coccineus (strain NBRC 103263 / KCTC 29153 / YM16-304)</name>
    <dbReference type="NCBI Taxonomy" id="1313172"/>
    <lineage>
        <taxon>Bacteria</taxon>
        <taxon>Bacillati</taxon>
        <taxon>Actinomycetota</taxon>
        <taxon>Acidimicrobiia</taxon>
        <taxon>Acidimicrobiales</taxon>
        <taxon>Ilumatobacteraceae</taxon>
        <taxon>Ilumatobacter</taxon>
    </lineage>
</organism>
<keyword evidence="2" id="KW-1133">Transmembrane helix</keyword>
<feature type="compositionally biased region" description="Basic and acidic residues" evidence="1">
    <location>
        <begin position="65"/>
        <end position="82"/>
    </location>
</feature>
<evidence type="ECO:0000256" key="1">
    <source>
        <dbReference type="SAM" id="MobiDB-lite"/>
    </source>
</evidence>
<feature type="domain" description="DUF6458" evidence="3">
    <location>
        <begin position="4"/>
        <end position="78"/>
    </location>
</feature>